<dbReference type="GO" id="GO:0045724">
    <property type="term" value="P:positive regulation of cilium assembly"/>
    <property type="evidence" value="ECO:0007669"/>
    <property type="project" value="TreeGrafter"/>
</dbReference>
<comment type="similarity">
    <text evidence="2">Belongs to the TAPT1 family.</text>
</comment>
<evidence type="ECO:0000256" key="4">
    <source>
        <dbReference type="ARBA" id="ARBA00022989"/>
    </source>
</evidence>
<dbReference type="PANTHER" id="PTHR13317">
    <property type="entry name" value="TRANSMEMBRANE ANTERIOR POSTERIOR TRANSFORMATION PROTEIN 1 HOMOLOG"/>
    <property type="match status" value="1"/>
</dbReference>
<reference evidence="7" key="1">
    <citation type="submission" date="2020-08" db="EMBL/GenBank/DDBJ databases">
        <title>Multicomponent nature underlies the extraordinary mechanical properties of spider dragline silk.</title>
        <authorList>
            <person name="Kono N."/>
            <person name="Nakamura H."/>
            <person name="Mori M."/>
            <person name="Yoshida Y."/>
            <person name="Ohtoshi R."/>
            <person name="Malay A.D."/>
            <person name="Moran D.A.P."/>
            <person name="Tomita M."/>
            <person name="Numata K."/>
            <person name="Arakawa K."/>
        </authorList>
    </citation>
    <scope>NUCLEOTIDE SEQUENCE</scope>
</reference>
<evidence type="ECO:0000256" key="5">
    <source>
        <dbReference type="ARBA" id="ARBA00023136"/>
    </source>
</evidence>
<keyword evidence="4 6" id="KW-1133">Transmembrane helix</keyword>
<keyword evidence="3 6" id="KW-0812">Transmembrane</keyword>
<dbReference type="GO" id="GO:0036064">
    <property type="term" value="C:ciliary basal body"/>
    <property type="evidence" value="ECO:0007669"/>
    <property type="project" value="TreeGrafter"/>
</dbReference>
<evidence type="ECO:0000313" key="8">
    <source>
        <dbReference type="Proteomes" id="UP000887159"/>
    </source>
</evidence>
<gene>
    <name evidence="7" type="primary">tapt1</name>
    <name evidence="7" type="ORF">TNCV_595811</name>
</gene>
<evidence type="ECO:0000256" key="2">
    <source>
        <dbReference type="ARBA" id="ARBA00008803"/>
    </source>
</evidence>
<feature type="transmembrane region" description="Helical" evidence="6">
    <location>
        <begin position="102"/>
        <end position="122"/>
    </location>
</feature>
<evidence type="ECO:0000256" key="3">
    <source>
        <dbReference type="ARBA" id="ARBA00022692"/>
    </source>
</evidence>
<dbReference type="InterPro" id="IPR008010">
    <property type="entry name" value="Tatp1"/>
</dbReference>
<sequence>MLCLSFFYSRKTQRWENVVKGPKSEGVVDPKSGERRLVSLLLSGIRGRKSTPKGDSSRCVWRKQTAMSVADKLFSSFGQDILDALYWTATVPRGRKREHFGLLPHLCISLVYVFIHSLIVLIQATTLNVAINSQNKALQLCFQIILLD</sequence>
<protein>
    <submittedName>
        <fullName evidence="7">Transmembrane anterior posterior transformation protein 1 homolog</fullName>
    </submittedName>
</protein>
<dbReference type="PANTHER" id="PTHR13317:SF4">
    <property type="entry name" value="TRANSMEMBRANE ANTERIOR POSTERIOR TRANSFORMATION PROTEIN 1 HOMOLOG"/>
    <property type="match status" value="1"/>
</dbReference>
<comment type="subcellular location">
    <subcellularLocation>
        <location evidence="1">Membrane</location>
        <topology evidence="1">Multi-pass membrane protein</topology>
    </subcellularLocation>
</comment>
<dbReference type="Pfam" id="PF05346">
    <property type="entry name" value="DUF747"/>
    <property type="match status" value="1"/>
</dbReference>
<dbReference type="Proteomes" id="UP000887159">
    <property type="component" value="Unassembled WGS sequence"/>
</dbReference>
<name>A0A8X6R7F0_TRICX</name>
<organism evidence="7 8">
    <name type="scientific">Trichonephila clavipes</name>
    <name type="common">Golden silk orbweaver</name>
    <name type="synonym">Nephila clavipes</name>
    <dbReference type="NCBI Taxonomy" id="2585209"/>
    <lineage>
        <taxon>Eukaryota</taxon>
        <taxon>Metazoa</taxon>
        <taxon>Ecdysozoa</taxon>
        <taxon>Arthropoda</taxon>
        <taxon>Chelicerata</taxon>
        <taxon>Arachnida</taxon>
        <taxon>Araneae</taxon>
        <taxon>Araneomorphae</taxon>
        <taxon>Entelegynae</taxon>
        <taxon>Araneoidea</taxon>
        <taxon>Nephilidae</taxon>
        <taxon>Trichonephila</taxon>
    </lineage>
</organism>
<dbReference type="GO" id="GO:0005789">
    <property type="term" value="C:endoplasmic reticulum membrane"/>
    <property type="evidence" value="ECO:0007669"/>
    <property type="project" value="TreeGrafter"/>
</dbReference>
<proteinExistence type="inferred from homology"/>
<evidence type="ECO:0000256" key="6">
    <source>
        <dbReference type="SAM" id="Phobius"/>
    </source>
</evidence>
<evidence type="ECO:0000256" key="1">
    <source>
        <dbReference type="ARBA" id="ARBA00004141"/>
    </source>
</evidence>
<dbReference type="EMBL" id="BMAU01021029">
    <property type="protein sequence ID" value="GFX87232.1"/>
    <property type="molecule type" value="Genomic_DNA"/>
</dbReference>
<accession>A0A8X6R7F0</accession>
<keyword evidence="8" id="KW-1185">Reference proteome</keyword>
<comment type="caution">
    <text evidence="7">The sequence shown here is derived from an EMBL/GenBank/DDBJ whole genome shotgun (WGS) entry which is preliminary data.</text>
</comment>
<dbReference type="AlphaFoldDB" id="A0A8X6R7F0"/>
<keyword evidence="5 6" id="KW-0472">Membrane</keyword>
<evidence type="ECO:0000313" key="7">
    <source>
        <dbReference type="EMBL" id="GFX87232.1"/>
    </source>
</evidence>